<dbReference type="NCBIfam" id="TIGR00724">
    <property type="entry name" value="urea_amlyse_rel"/>
    <property type="match status" value="1"/>
</dbReference>
<evidence type="ECO:0000256" key="2">
    <source>
        <dbReference type="ARBA" id="ARBA00022801"/>
    </source>
</evidence>
<dbReference type="Gene3D" id="2.40.100.10">
    <property type="entry name" value="Cyclophilin-like"/>
    <property type="match status" value="1"/>
</dbReference>
<dbReference type="SUPFAM" id="SSF50891">
    <property type="entry name" value="Cyclophilin-like"/>
    <property type="match status" value="1"/>
</dbReference>
<dbReference type="InterPro" id="IPR052708">
    <property type="entry name" value="PxpC"/>
</dbReference>
<accession>A0A1S1MSX7</accession>
<keyword evidence="1" id="KW-0547">Nucleotide-binding</keyword>
<dbReference type="InterPro" id="IPR003778">
    <property type="entry name" value="CT_A_B"/>
</dbReference>
<keyword evidence="3" id="KW-0067">ATP-binding</keyword>
<evidence type="ECO:0000313" key="6">
    <source>
        <dbReference type="Proteomes" id="UP000179786"/>
    </source>
</evidence>
<sequence length="308" mass="33405">MLKVNKSGVMASIQDIGRFGYRHYGVCRSGALDPFAVCLANSLLDNPVHKAVIEITIGLAEFEFTSACNFALTGGCLNAKLNDQAIYPGWRYYASAGDILTFGTSAHAQRAYLSVEGGFELTPVMDSCATDLQSHFGGFQGRALNAGDTLNYYPSSVKLNTIGVKQPPYSQQVRVLKGPHCDKLPDNTFERLIEQPWRVSELSNRMGSRLTGDDLLSHNVSISTQAVHPGVVQLPPSGEPIVLLNDCQTTGGYPIIASVIDADLRLFSQFGANQKCQFIPCTLEDARKASDKLSAHLAQFSLAKNNNN</sequence>
<protein>
    <submittedName>
        <fullName evidence="5">Allophanate hydrolase</fullName>
    </submittedName>
</protein>
<dbReference type="OrthoDB" id="9768696at2"/>
<feature type="domain" description="Carboxyltransferase" evidence="4">
    <location>
        <begin position="23"/>
        <end position="296"/>
    </location>
</feature>
<organism evidence="5 6">
    <name type="scientific">Pseudoalteromonas amylolytica</name>
    <dbReference type="NCBI Taxonomy" id="1859457"/>
    <lineage>
        <taxon>Bacteria</taxon>
        <taxon>Pseudomonadati</taxon>
        <taxon>Pseudomonadota</taxon>
        <taxon>Gammaproteobacteria</taxon>
        <taxon>Alteromonadales</taxon>
        <taxon>Pseudoalteromonadaceae</taxon>
        <taxon>Pseudoalteromonas</taxon>
    </lineage>
</organism>
<reference evidence="5 6" key="1">
    <citation type="submission" date="2016-09" db="EMBL/GenBank/DDBJ databases">
        <title>Pseudoalteromonas amylolytica sp. nov., isolated from the surface seawater.</title>
        <authorList>
            <person name="Wu Y.-H."/>
            <person name="Cheng H."/>
            <person name="Jin X.-B."/>
            <person name="Wang C.-S."/>
            <person name="Xu X.-W."/>
        </authorList>
    </citation>
    <scope>NUCLEOTIDE SEQUENCE [LARGE SCALE GENOMIC DNA]</scope>
    <source>
        <strain evidence="5 6">JW1</strain>
    </source>
</reference>
<evidence type="ECO:0000256" key="1">
    <source>
        <dbReference type="ARBA" id="ARBA00022741"/>
    </source>
</evidence>
<dbReference type="EMBL" id="MKJU01000031">
    <property type="protein sequence ID" value="OHU88297.1"/>
    <property type="molecule type" value="Genomic_DNA"/>
</dbReference>
<dbReference type="InterPro" id="IPR029000">
    <property type="entry name" value="Cyclophilin-like_dom_sf"/>
</dbReference>
<dbReference type="RefSeq" id="WP_070987005.1">
    <property type="nucleotide sequence ID" value="NZ_MKJU01000031.1"/>
</dbReference>
<evidence type="ECO:0000256" key="3">
    <source>
        <dbReference type="ARBA" id="ARBA00022840"/>
    </source>
</evidence>
<dbReference type="AlphaFoldDB" id="A0A1S1MSX7"/>
<dbReference type="Pfam" id="PF02626">
    <property type="entry name" value="CT_A_B"/>
    <property type="match status" value="1"/>
</dbReference>
<gene>
    <name evidence="5" type="ORF">BET10_19680</name>
</gene>
<proteinExistence type="predicted"/>
<dbReference type="GO" id="GO:0016787">
    <property type="term" value="F:hydrolase activity"/>
    <property type="evidence" value="ECO:0007669"/>
    <property type="project" value="UniProtKB-KW"/>
</dbReference>
<name>A0A1S1MSX7_9GAMM</name>
<keyword evidence="2 5" id="KW-0378">Hydrolase</keyword>
<evidence type="ECO:0000259" key="4">
    <source>
        <dbReference type="SMART" id="SM00797"/>
    </source>
</evidence>
<dbReference type="Proteomes" id="UP000179786">
    <property type="component" value="Unassembled WGS sequence"/>
</dbReference>
<dbReference type="PANTHER" id="PTHR43309">
    <property type="entry name" value="5-OXOPROLINASE SUBUNIT C"/>
    <property type="match status" value="1"/>
</dbReference>
<dbReference type="PANTHER" id="PTHR43309:SF3">
    <property type="entry name" value="5-OXOPROLINASE SUBUNIT C"/>
    <property type="match status" value="1"/>
</dbReference>
<dbReference type="GO" id="GO:0005524">
    <property type="term" value="F:ATP binding"/>
    <property type="evidence" value="ECO:0007669"/>
    <property type="project" value="UniProtKB-KW"/>
</dbReference>
<dbReference type="STRING" id="1859457.BET10_19680"/>
<comment type="caution">
    <text evidence="5">The sequence shown here is derived from an EMBL/GenBank/DDBJ whole genome shotgun (WGS) entry which is preliminary data.</text>
</comment>
<keyword evidence="6" id="KW-1185">Reference proteome</keyword>
<evidence type="ECO:0000313" key="5">
    <source>
        <dbReference type="EMBL" id="OHU88297.1"/>
    </source>
</evidence>
<dbReference type="SMART" id="SM00797">
    <property type="entry name" value="AHS2"/>
    <property type="match status" value="1"/>
</dbReference>